<reference evidence="1" key="1">
    <citation type="journal article" date="2020" name="mSystems">
        <title>Genome- and Community-Level Interaction Insights into Carbon Utilization and Element Cycling Functions of Hydrothermarchaeota in Hydrothermal Sediment.</title>
        <authorList>
            <person name="Zhou Z."/>
            <person name="Liu Y."/>
            <person name="Xu W."/>
            <person name="Pan J."/>
            <person name="Luo Z.H."/>
            <person name="Li M."/>
        </authorList>
    </citation>
    <scope>NUCLEOTIDE SEQUENCE [LARGE SCALE GENOMIC DNA]</scope>
    <source>
        <strain evidence="1">HyVt-233</strain>
    </source>
</reference>
<dbReference type="Pfam" id="PF06980">
    <property type="entry name" value="DUF1302"/>
    <property type="match status" value="1"/>
</dbReference>
<gene>
    <name evidence="1" type="ORF">ENG63_04550</name>
</gene>
<dbReference type="InterPro" id="IPR010727">
    <property type="entry name" value="DUF1302"/>
</dbReference>
<dbReference type="EMBL" id="DRBS01000178">
    <property type="protein sequence ID" value="HDD44114.1"/>
    <property type="molecule type" value="Genomic_DNA"/>
</dbReference>
<accession>A0A7C0U2E0</accession>
<organism evidence="1">
    <name type="scientific">Desulfofervidus auxilii</name>
    <dbReference type="NCBI Taxonomy" id="1621989"/>
    <lineage>
        <taxon>Bacteria</taxon>
        <taxon>Pseudomonadati</taxon>
        <taxon>Thermodesulfobacteriota</taxon>
        <taxon>Candidatus Desulfofervidia</taxon>
        <taxon>Candidatus Desulfofervidales</taxon>
        <taxon>Candidatus Desulfofervidaceae</taxon>
        <taxon>Candidatus Desulfofervidus</taxon>
    </lineage>
</organism>
<sequence>MYTNEAWHGLSWVREMYVDFFSDYVDIRAGKQIVTWGAADGIRILDQVNPLDYREFTLKDWNEIKIPLWMLKVEVAPTVNGSLQFLFIPDFEPNYLATDNAPFAYTLTRNAYNAYKRLRNFGYHVVIKKEMPAETFENAKFGIRWRDVINSFEYTLNYLYGWNMSAETYSSIDMTTATGPSPLPGYPPIGSTYYFVKKYSRIHLWGFSFSKTLVSGLLQGLTIRGEFAYFKDVPMAYRLQSKTYYHKVDQYKYVIGLDKYIVTNWLFSFQFIQLINSKGSCQGQKFILPSGGTMDKVSTYLTLKIATDFFHERVKPDILILYGDDNEWRISPKVYIEIGDHVTTTIGMHIFEGDAEELYGEFDDKDEIYFQLKYSF</sequence>
<comment type="caution">
    <text evidence="1">The sequence shown here is derived from an EMBL/GenBank/DDBJ whole genome shotgun (WGS) entry which is preliminary data.</text>
</comment>
<protein>
    <submittedName>
        <fullName evidence="1">DUF1302 family protein</fullName>
    </submittedName>
</protein>
<proteinExistence type="predicted"/>
<dbReference type="Proteomes" id="UP000886289">
    <property type="component" value="Unassembled WGS sequence"/>
</dbReference>
<dbReference type="AlphaFoldDB" id="A0A7C0U2E0"/>
<evidence type="ECO:0000313" key="1">
    <source>
        <dbReference type="EMBL" id="HDD44114.1"/>
    </source>
</evidence>
<name>A0A7C0U2E0_DESA2</name>